<evidence type="ECO:0000256" key="1">
    <source>
        <dbReference type="SAM" id="Phobius"/>
    </source>
</evidence>
<feature type="transmembrane region" description="Helical" evidence="1">
    <location>
        <begin position="42"/>
        <end position="62"/>
    </location>
</feature>
<evidence type="ECO:0000313" key="3">
    <source>
        <dbReference type="Proteomes" id="UP001500418"/>
    </source>
</evidence>
<protein>
    <submittedName>
        <fullName evidence="2">Uncharacterized protein</fullName>
    </submittedName>
</protein>
<sequence length="65" mass="6711">MDHTTPSFLFLAVAMAVLFSIVAAAIAFALARWDGATVPAAFTRSGVTFAACLTLCFAALSVTGR</sequence>
<comment type="caution">
    <text evidence="2">The sequence shown here is derived from an EMBL/GenBank/DDBJ whole genome shotgun (WGS) entry which is preliminary data.</text>
</comment>
<dbReference type="EMBL" id="BAAAID010000005">
    <property type="protein sequence ID" value="GAA0920230.1"/>
    <property type="molecule type" value="Genomic_DNA"/>
</dbReference>
<keyword evidence="1" id="KW-0812">Transmembrane</keyword>
<name>A0ABN1NZX9_9ACTN</name>
<keyword evidence="1" id="KW-1133">Transmembrane helix</keyword>
<evidence type="ECO:0000313" key="2">
    <source>
        <dbReference type="EMBL" id="GAA0920230.1"/>
    </source>
</evidence>
<gene>
    <name evidence="2" type="ORF">GCM10009575_012890</name>
</gene>
<keyword evidence="3" id="KW-1185">Reference proteome</keyword>
<accession>A0ABN1NZX9</accession>
<proteinExistence type="predicted"/>
<keyword evidence="1" id="KW-0472">Membrane</keyword>
<reference evidence="2 3" key="1">
    <citation type="journal article" date="2019" name="Int. J. Syst. Evol. Microbiol.">
        <title>The Global Catalogue of Microorganisms (GCM) 10K type strain sequencing project: providing services to taxonomists for standard genome sequencing and annotation.</title>
        <authorList>
            <consortium name="The Broad Institute Genomics Platform"/>
            <consortium name="The Broad Institute Genome Sequencing Center for Infectious Disease"/>
            <person name="Wu L."/>
            <person name="Ma J."/>
        </authorList>
    </citation>
    <scope>NUCLEOTIDE SEQUENCE [LARGE SCALE GENOMIC DNA]</scope>
    <source>
        <strain evidence="2 3">JCM 11444</strain>
    </source>
</reference>
<organism evidence="2 3">
    <name type="scientific">Streptomyces rhizosphaericus</name>
    <dbReference type="NCBI Taxonomy" id="114699"/>
    <lineage>
        <taxon>Bacteria</taxon>
        <taxon>Bacillati</taxon>
        <taxon>Actinomycetota</taxon>
        <taxon>Actinomycetes</taxon>
        <taxon>Kitasatosporales</taxon>
        <taxon>Streptomycetaceae</taxon>
        <taxon>Streptomyces</taxon>
        <taxon>Streptomyces violaceusniger group</taxon>
    </lineage>
</organism>
<feature type="transmembrane region" description="Helical" evidence="1">
    <location>
        <begin position="7"/>
        <end position="30"/>
    </location>
</feature>
<dbReference type="Proteomes" id="UP001500418">
    <property type="component" value="Unassembled WGS sequence"/>
</dbReference>